<comment type="caution">
    <text evidence="1">The sequence shown here is derived from an EMBL/GenBank/DDBJ whole genome shotgun (WGS) entry which is preliminary data.</text>
</comment>
<accession>A0A165Z013</accession>
<dbReference type="STRING" id="49547.MBCUR_19300"/>
<proteinExistence type="predicted"/>
<gene>
    <name evidence="1" type="ORF">MBCUR_19300</name>
</gene>
<keyword evidence="2" id="KW-1185">Reference proteome</keyword>
<sequence>MFIIVGILLIIGLVHSYFAISLNLSENESILIVDNNNAPPFVYLHNFSKSLGFSNDNPIEKQANIIKTNHSTKYTFITKYFLPDRWNNLDLKSSTNPNRGINKTQYWYNCQSICIDKNSFYIFSSSGYNRNLGFIVKYDMNVLDKYPIETLRELGLYSNLSKSIDTNNKDFKSIKIGENFLYGHGQSLTYDKKTDSLWMINDTDFKGNETKVLQINKNTLKPIKEHKFKVKYLNRYLNGFNTLAFDEDGFFYSEKIIKSKNNPKGDTLIIRGKIHESGIVEVKPMALIKNRPGTIIQSIAINQKNNKLYLVSDGAIYSLPLDKLNDKTLRKEDFRYSTFNSEREFEGLSFDGNGIAYLLIIRGPEVLVSSNFN</sequence>
<dbReference type="Proteomes" id="UP000077245">
    <property type="component" value="Unassembled WGS sequence"/>
</dbReference>
<dbReference type="SUPFAM" id="SSF63829">
    <property type="entry name" value="Calcium-dependent phosphotriesterase"/>
    <property type="match status" value="1"/>
</dbReference>
<dbReference type="PATRIC" id="fig|49547.3.peg.2039"/>
<evidence type="ECO:0000313" key="2">
    <source>
        <dbReference type="Proteomes" id="UP000077245"/>
    </source>
</evidence>
<dbReference type="RefSeq" id="WP_067092731.1">
    <property type="nucleotide sequence ID" value="NZ_LWMV01000225.1"/>
</dbReference>
<name>A0A165Z013_9EURY</name>
<dbReference type="OrthoDB" id="383350at2157"/>
<reference evidence="1 2" key="1">
    <citation type="submission" date="2016-04" db="EMBL/GenBank/DDBJ databases">
        <title>Genome sequence of Methanobrevibacter curvatus DSM 11111.</title>
        <authorList>
            <person name="Poehlein A."/>
            <person name="Seedorf H."/>
            <person name="Daniel R."/>
        </authorList>
    </citation>
    <scope>NUCLEOTIDE SEQUENCE [LARGE SCALE GENOMIC DNA]</scope>
    <source>
        <strain evidence="1 2">DSM 11111</strain>
    </source>
</reference>
<dbReference type="EMBL" id="LWMV01000225">
    <property type="protein sequence ID" value="KZX10079.1"/>
    <property type="molecule type" value="Genomic_DNA"/>
</dbReference>
<protein>
    <submittedName>
        <fullName evidence="1">Uncharacterized protein</fullName>
    </submittedName>
</protein>
<evidence type="ECO:0000313" key="1">
    <source>
        <dbReference type="EMBL" id="KZX10079.1"/>
    </source>
</evidence>
<organism evidence="1 2">
    <name type="scientific">Methanobrevibacter curvatus</name>
    <dbReference type="NCBI Taxonomy" id="49547"/>
    <lineage>
        <taxon>Archaea</taxon>
        <taxon>Methanobacteriati</taxon>
        <taxon>Methanobacteriota</taxon>
        <taxon>Methanomada group</taxon>
        <taxon>Methanobacteria</taxon>
        <taxon>Methanobacteriales</taxon>
        <taxon>Methanobacteriaceae</taxon>
        <taxon>Methanobrevibacter</taxon>
    </lineage>
</organism>
<dbReference type="AlphaFoldDB" id="A0A165Z013"/>